<dbReference type="SUPFAM" id="SSF53335">
    <property type="entry name" value="S-adenosyl-L-methionine-dependent methyltransferases"/>
    <property type="match status" value="1"/>
</dbReference>
<gene>
    <name evidence="1" type="ORF">SZN_07734</name>
</gene>
<dbReference type="Proteomes" id="UP000004217">
    <property type="component" value="Unassembled WGS sequence"/>
</dbReference>
<dbReference type="CDD" id="cd02440">
    <property type="entry name" value="AdoMet_MTases"/>
    <property type="match status" value="1"/>
</dbReference>
<keyword evidence="2" id="KW-1185">Reference proteome</keyword>
<dbReference type="RefSeq" id="WP_007493020.1">
    <property type="nucleotide sequence ID" value="NZ_AGBF01000015.1"/>
</dbReference>
<dbReference type="PATRIC" id="fig|700597.3.peg.1508"/>
<protein>
    <recommendedName>
        <fullName evidence="3">Class I SAM-dependent methyltransferase</fullName>
    </recommendedName>
</protein>
<evidence type="ECO:0000313" key="2">
    <source>
        <dbReference type="Proteomes" id="UP000004217"/>
    </source>
</evidence>
<dbReference type="EMBL" id="AGBF01000015">
    <property type="protein sequence ID" value="EGX60366.1"/>
    <property type="molecule type" value="Genomic_DNA"/>
</dbReference>
<dbReference type="Gene3D" id="3.40.50.150">
    <property type="entry name" value="Vaccinia Virus protein VP39"/>
    <property type="match status" value="1"/>
</dbReference>
<dbReference type="AlphaFoldDB" id="G2G7T3"/>
<organism evidence="1 2">
    <name type="scientific">Streptomyces zinciresistens K42</name>
    <dbReference type="NCBI Taxonomy" id="700597"/>
    <lineage>
        <taxon>Bacteria</taxon>
        <taxon>Bacillati</taxon>
        <taxon>Actinomycetota</taxon>
        <taxon>Actinomycetes</taxon>
        <taxon>Kitasatosporales</taxon>
        <taxon>Streptomycetaceae</taxon>
        <taxon>Streptomyces</taxon>
    </lineage>
</organism>
<dbReference type="InterPro" id="IPR029063">
    <property type="entry name" value="SAM-dependent_MTases_sf"/>
</dbReference>
<name>G2G7T3_9ACTN</name>
<evidence type="ECO:0008006" key="3">
    <source>
        <dbReference type="Google" id="ProtNLM"/>
    </source>
</evidence>
<evidence type="ECO:0000313" key="1">
    <source>
        <dbReference type="EMBL" id="EGX60366.1"/>
    </source>
</evidence>
<dbReference type="Pfam" id="PF13489">
    <property type="entry name" value="Methyltransf_23"/>
    <property type="match status" value="1"/>
</dbReference>
<sequence>MTATAPPEPPDTGCAFTLAACREHTYVPLHLRLTRRGPRRLRAAARAALSIPETPGLPGLPGLPEPESWLDVGTGYGRFPESAKDVFPYTSFDGLDLTHRVLHARVAERVEEAHVGPLTDPRVGARLRGRYDVVSMFRHLEHTPDPRGELRAALAALRPGGHLVLELPNPRCVFAALLGGLWVPHSRPGHLHLLPVDVLCAELAALGCTVLSTDHRAAHIPYDLAAAVSLTLTRLLPAPLARAGAPLVAAAWALDHLLAPLLGRTPFSNAYRVVARKEPAGPPSAA</sequence>
<accession>G2G7T3</accession>
<comment type="caution">
    <text evidence="1">The sequence shown here is derived from an EMBL/GenBank/DDBJ whole genome shotgun (WGS) entry which is preliminary data.</text>
</comment>
<dbReference type="OrthoDB" id="3779937at2"/>
<proteinExistence type="predicted"/>
<reference evidence="1 2" key="1">
    <citation type="submission" date="2011-08" db="EMBL/GenBank/DDBJ databases">
        <authorList>
            <person name="Lin Y."/>
            <person name="Hao X."/>
            <person name="Johnstone L."/>
            <person name="Miller S.J."/>
            <person name="Wei G."/>
            <person name="Rensing C."/>
        </authorList>
    </citation>
    <scope>NUCLEOTIDE SEQUENCE [LARGE SCALE GENOMIC DNA]</scope>
    <source>
        <strain evidence="1 2">K42</strain>
    </source>
</reference>